<evidence type="ECO:0000256" key="1">
    <source>
        <dbReference type="ARBA" id="ARBA00001946"/>
    </source>
</evidence>
<feature type="domain" description="Ribulose bisphosphate carboxylase large subunit C-terminal" evidence="5">
    <location>
        <begin position="143"/>
        <end position="422"/>
    </location>
</feature>
<dbReference type="AlphaFoldDB" id="A0A6N9SZB0"/>
<gene>
    <name evidence="7" type="ORF">GTK09_08295</name>
</gene>
<evidence type="ECO:0000256" key="3">
    <source>
        <dbReference type="ARBA" id="ARBA00022842"/>
    </source>
</evidence>
<dbReference type="GO" id="GO:0016984">
    <property type="term" value="F:ribulose-bisphosphate carboxylase activity"/>
    <property type="evidence" value="ECO:0007669"/>
    <property type="project" value="InterPro"/>
</dbReference>
<dbReference type="InterPro" id="IPR036376">
    <property type="entry name" value="RuBisCO_lsu_C_sf"/>
</dbReference>
<dbReference type="InterPro" id="IPR036422">
    <property type="entry name" value="RuBisCO_lsu_N_sf"/>
</dbReference>
<dbReference type="PANTHER" id="PTHR42704">
    <property type="entry name" value="RIBULOSE BISPHOSPHATE CARBOXYLASE"/>
    <property type="match status" value="1"/>
</dbReference>
<dbReference type="Pfam" id="PF02788">
    <property type="entry name" value="RuBisCO_large_N"/>
    <property type="match status" value="1"/>
</dbReference>
<reference evidence="7 8" key="1">
    <citation type="submission" date="2020-01" db="EMBL/GenBank/DDBJ databases">
        <title>Jiella pacifica sp. nov.</title>
        <authorList>
            <person name="Xue Z."/>
            <person name="Zhu S."/>
            <person name="Chen J."/>
            <person name="Yang J."/>
        </authorList>
    </citation>
    <scope>NUCLEOTIDE SEQUENCE [LARGE SCALE GENOMIC DNA]</scope>
    <source>
        <strain evidence="7 8">40Bstr34</strain>
    </source>
</reference>
<dbReference type="GO" id="GO:0015977">
    <property type="term" value="P:carbon fixation"/>
    <property type="evidence" value="ECO:0007669"/>
    <property type="project" value="InterPro"/>
</dbReference>
<comment type="similarity">
    <text evidence="4">Belongs to the RuBisCO large chain family.</text>
</comment>
<dbReference type="CDD" id="cd08207">
    <property type="entry name" value="RLP_NonPhot"/>
    <property type="match status" value="1"/>
</dbReference>
<dbReference type="InterPro" id="IPR033966">
    <property type="entry name" value="RuBisCO"/>
</dbReference>
<evidence type="ECO:0000259" key="6">
    <source>
        <dbReference type="Pfam" id="PF02788"/>
    </source>
</evidence>
<dbReference type="InterPro" id="IPR017443">
    <property type="entry name" value="RuBisCO_lsu_fd_N"/>
</dbReference>
<dbReference type="Pfam" id="PF00016">
    <property type="entry name" value="RuBisCO_large"/>
    <property type="match status" value="1"/>
</dbReference>
<dbReference type="EMBL" id="JAAAMG010000005">
    <property type="protein sequence ID" value="NDW04430.1"/>
    <property type="molecule type" value="Genomic_DNA"/>
</dbReference>
<comment type="caution">
    <text evidence="7">The sequence shown here is derived from an EMBL/GenBank/DDBJ whole genome shotgun (WGS) entry which is preliminary data.</text>
</comment>
<keyword evidence="2" id="KW-0479">Metal-binding</keyword>
<dbReference type="Proteomes" id="UP000469011">
    <property type="component" value="Unassembled WGS sequence"/>
</dbReference>
<dbReference type="RefSeq" id="WP_163462635.1">
    <property type="nucleotide sequence ID" value="NZ_JAAAMG010000005.1"/>
</dbReference>
<evidence type="ECO:0000256" key="4">
    <source>
        <dbReference type="RuleBase" id="RU003834"/>
    </source>
</evidence>
<dbReference type="InterPro" id="IPR000685">
    <property type="entry name" value="RuBisCO_lsu_C"/>
</dbReference>
<keyword evidence="3" id="KW-0460">Magnesium</keyword>
<sequence>MNVAAEAPAAGPGRIRATYLLRTAGDADKVAAIVAGEQSSGTFLPVPGESEALKQRSAARVERLAPVEDGGLPPLPGASPGALASYEMELSWPFANLGASLPNLLAALAGNLYELRDVAGLKLLDFAVPAEFYAAYPGPAFGVAGTRRLAGVAEGPLIGTIVKPSVGLDPAETAAVVDQLCEGGIDFVKDDELQADGPGCPFDERVKRVLDVVRRHEARTGRTVMVAFNLTGEIDEMLRRHDLVAELGGSCVMVSLNGVGPAGVTALRRHARLPIHAHRNGWGYLGRSVDNGFSYVAWQKIWRLAGVDHMHVNGIANKFWEPDDSVVASARACLTPMTKSHRNVVMPVFSSGQTVMQAEPTLARLDSSDFIFCAGGGIVAHPRGIAAGVRSLRQAFDAASAGIPLGEAAKRSPELAEAVEKFS</sequence>
<dbReference type="SUPFAM" id="SSF51649">
    <property type="entry name" value="RuBisCo, C-terminal domain"/>
    <property type="match status" value="1"/>
</dbReference>
<keyword evidence="8" id="KW-1185">Reference proteome</keyword>
<dbReference type="Gene3D" id="3.20.20.110">
    <property type="entry name" value="Ribulose bisphosphate carboxylase, large subunit, C-terminal domain"/>
    <property type="match status" value="1"/>
</dbReference>
<protein>
    <submittedName>
        <fullName evidence="7">Ribulose 1,5-bisphosphate carboxylase</fullName>
    </submittedName>
</protein>
<dbReference type="InterPro" id="IPR020878">
    <property type="entry name" value="RuBisCo_large_chain_AS"/>
</dbReference>
<evidence type="ECO:0000256" key="2">
    <source>
        <dbReference type="ARBA" id="ARBA00022723"/>
    </source>
</evidence>
<accession>A0A6N9SZB0</accession>
<evidence type="ECO:0000313" key="8">
    <source>
        <dbReference type="Proteomes" id="UP000469011"/>
    </source>
</evidence>
<name>A0A6N9SZB0_9HYPH</name>
<evidence type="ECO:0000259" key="5">
    <source>
        <dbReference type="Pfam" id="PF00016"/>
    </source>
</evidence>
<dbReference type="SFLD" id="SFLDS00014">
    <property type="entry name" value="RuBisCO"/>
    <property type="match status" value="1"/>
</dbReference>
<dbReference type="SUPFAM" id="SSF54966">
    <property type="entry name" value="RuBisCO, large subunit, small (N-terminal) domain"/>
    <property type="match status" value="1"/>
</dbReference>
<organism evidence="7 8">
    <name type="scientific">Jiella pacifica</name>
    <dbReference type="NCBI Taxonomy" id="2696469"/>
    <lineage>
        <taxon>Bacteria</taxon>
        <taxon>Pseudomonadati</taxon>
        <taxon>Pseudomonadota</taxon>
        <taxon>Alphaproteobacteria</taxon>
        <taxon>Hyphomicrobiales</taxon>
        <taxon>Aurantimonadaceae</taxon>
        <taxon>Jiella</taxon>
    </lineage>
</organism>
<dbReference type="GO" id="GO:0000287">
    <property type="term" value="F:magnesium ion binding"/>
    <property type="evidence" value="ECO:0007669"/>
    <property type="project" value="InterPro"/>
</dbReference>
<dbReference type="SFLD" id="SFLDG00301">
    <property type="entry name" value="RuBisCO-like_proteins"/>
    <property type="match status" value="1"/>
</dbReference>
<comment type="cofactor">
    <cofactor evidence="1">
        <name>Mg(2+)</name>
        <dbReference type="ChEBI" id="CHEBI:18420"/>
    </cofactor>
</comment>
<dbReference type="PROSITE" id="PS00157">
    <property type="entry name" value="RUBISCO_LARGE"/>
    <property type="match status" value="1"/>
</dbReference>
<dbReference type="Gene3D" id="3.30.70.150">
    <property type="entry name" value="RuBisCO large subunit, N-terminal domain"/>
    <property type="match status" value="1"/>
</dbReference>
<evidence type="ECO:0000313" key="7">
    <source>
        <dbReference type="EMBL" id="NDW04430.1"/>
    </source>
</evidence>
<proteinExistence type="inferred from homology"/>
<dbReference type="PANTHER" id="PTHR42704:SF17">
    <property type="entry name" value="RIBULOSE BISPHOSPHATE CARBOXYLASE LARGE CHAIN"/>
    <property type="match status" value="1"/>
</dbReference>
<feature type="domain" description="Ribulose bisphosphate carboxylase large subunit ferrodoxin-like N-terminal" evidence="6">
    <location>
        <begin position="26"/>
        <end position="132"/>
    </location>
</feature>